<protein>
    <submittedName>
        <fullName evidence="1">Uncharacterized protein</fullName>
    </submittedName>
</protein>
<dbReference type="EMBL" id="MT143357">
    <property type="protein sequence ID" value="QJA95950.1"/>
    <property type="molecule type" value="Genomic_DNA"/>
</dbReference>
<accession>A0A6M3LLY6</accession>
<evidence type="ECO:0000313" key="1">
    <source>
        <dbReference type="EMBL" id="QJA95950.1"/>
    </source>
</evidence>
<sequence length="69" mass="8173">MIKKGSVYHVVITNIKHEYLGDPPHQKSDIYETEIEFEFADFEGYLSDPFKMFLVQKPNSYEKELSNEK</sequence>
<organism evidence="1">
    <name type="scientific">viral metagenome</name>
    <dbReference type="NCBI Taxonomy" id="1070528"/>
    <lineage>
        <taxon>unclassified sequences</taxon>
        <taxon>metagenomes</taxon>
        <taxon>organismal metagenomes</taxon>
    </lineage>
</organism>
<dbReference type="AlphaFoldDB" id="A0A6M3LLY6"/>
<reference evidence="1" key="1">
    <citation type="submission" date="2020-03" db="EMBL/GenBank/DDBJ databases">
        <title>The deep terrestrial virosphere.</title>
        <authorList>
            <person name="Holmfeldt K."/>
            <person name="Nilsson E."/>
            <person name="Simone D."/>
            <person name="Lopez-Fernandez M."/>
            <person name="Wu X."/>
            <person name="de Brujin I."/>
            <person name="Lundin D."/>
            <person name="Andersson A."/>
            <person name="Bertilsson S."/>
            <person name="Dopson M."/>
        </authorList>
    </citation>
    <scope>NUCLEOTIDE SEQUENCE</scope>
    <source>
        <strain evidence="1">MM415B05045</strain>
    </source>
</reference>
<name>A0A6M3LLY6_9ZZZZ</name>
<proteinExistence type="predicted"/>
<gene>
    <name evidence="1" type="ORF">MM415B05045_0018</name>
</gene>